<evidence type="ECO:0000313" key="1">
    <source>
        <dbReference type="EMBL" id="GBF02899.1"/>
    </source>
</evidence>
<proteinExistence type="predicted"/>
<dbReference type="EMBL" id="BDOR01000017">
    <property type="protein sequence ID" value="GBF02899.1"/>
    <property type="molecule type" value="Genomic_DNA"/>
</dbReference>
<protein>
    <submittedName>
        <fullName evidence="1">Uncharacterized protein</fullName>
    </submittedName>
</protein>
<gene>
    <name evidence="1" type="ORF">LPPLD21_02451</name>
</gene>
<name>A0ABQ0NCY4_9LACO</name>
<sequence>MGGVFNEIVQQSAVQSFFVKYHLVNYYRANLVSS</sequence>
<organism evidence="1 2">
    <name type="scientific">Lactiplantibacillus paraplantarum</name>
    <dbReference type="NCBI Taxonomy" id="60520"/>
    <lineage>
        <taxon>Bacteria</taxon>
        <taxon>Bacillati</taxon>
        <taxon>Bacillota</taxon>
        <taxon>Bacilli</taxon>
        <taxon>Lactobacillales</taxon>
        <taxon>Lactobacillaceae</taxon>
        <taxon>Lactiplantibacillus</taxon>
    </lineage>
</organism>
<comment type="caution">
    <text evidence="1">The sequence shown here is derived from an EMBL/GenBank/DDBJ whole genome shotgun (WGS) entry which is preliminary data.</text>
</comment>
<reference evidence="1 2" key="1">
    <citation type="submission" date="2017-04" db="EMBL/GenBank/DDBJ databases">
        <title>In vitro and in silico characterization of Lactobacillus paraplantarum D2-1, a starter culture for soymilk fermentation.</title>
        <authorList>
            <person name="Endo A."/>
            <person name="Sasaki F."/>
            <person name="Maeno S."/>
            <person name="Kanesaki Y."/>
            <person name="Kubota E."/>
            <person name="Torres G.A."/>
            <person name="Tomita S."/>
            <person name="Nakagawa J."/>
        </authorList>
    </citation>
    <scope>NUCLEOTIDE SEQUENCE [LARGE SCALE GENOMIC DNA]</scope>
    <source>
        <strain evidence="1 2">D2-1</strain>
    </source>
</reference>
<evidence type="ECO:0000313" key="2">
    <source>
        <dbReference type="Proteomes" id="UP000236162"/>
    </source>
</evidence>
<keyword evidence="2" id="KW-1185">Reference proteome</keyword>
<accession>A0ABQ0NCY4</accession>
<dbReference type="Proteomes" id="UP000236162">
    <property type="component" value="Unassembled WGS sequence"/>
</dbReference>